<keyword evidence="3" id="KW-0808">Transferase</keyword>
<accession>A0A4P8YJH5</accession>
<dbReference type="Pfam" id="PF13655">
    <property type="entry name" value="RVT_N"/>
    <property type="match status" value="1"/>
</dbReference>
<dbReference type="AlphaFoldDB" id="A0A4P8YJH5"/>
<name>A0A4P8YJH5_9ENTR</name>
<dbReference type="PROSITE" id="PS50878">
    <property type="entry name" value="RT_POL"/>
    <property type="match status" value="1"/>
</dbReference>
<protein>
    <submittedName>
        <fullName evidence="3">Group II intron reverse transcriptase/maturase</fullName>
        <ecNumber evidence="3">2.7.7.49</ecNumber>
    </submittedName>
</protein>
<dbReference type="OrthoDB" id="9793236at2"/>
<dbReference type="Gene3D" id="3.30.70.270">
    <property type="match status" value="1"/>
</dbReference>
<organism evidence="3 4">
    <name type="scientific">Jejubacter calystegiae</name>
    <dbReference type="NCBI Taxonomy" id="2579935"/>
    <lineage>
        <taxon>Bacteria</taxon>
        <taxon>Pseudomonadati</taxon>
        <taxon>Pseudomonadota</taxon>
        <taxon>Gammaproteobacteria</taxon>
        <taxon>Enterobacterales</taxon>
        <taxon>Enterobacteriaceae</taxon>
        <taxon>Jejubacter</taxon>
    </lineage>
</organism>
<dbReference type="Pfam" id="PF08388">
    <property type="entry name" value="GIIM"/>
    <property type="match status" value="1"/>
</dbReference>
<dbReference type="PANTHER" id="PTHR34047:SF8">
    <property type="entry name" value="PROTEIN YKFC"/>
    <property type="match status" value="1"/>
</dbReference>
<dbReference type="InterPro" id="IPR013597">
    <property type="entry name" value="Mat_intron_G2"/>
</dbReference>
<dbReference type="SUPFAM" id="SSF56672">
    <property type="entry name" value="DNA/RNA polymerases"/>
    <property type="match status" value="1"/>
</dbReference>
<dbReference type="InterPro" id="IPR051083">
    <property type="entry name" value="GrpII_Intron_Splice-Mob/Def"/>
</dbReference>
<feature type="domain" description="Reverse transcriptase" evidence="2">
    <location>
        <begin position="95"/>
        <end position="323"/>
    </location>
</feature>
<dbReference type="PANTHER" id="PTHR34047">
    <property type="entry name" value="NUCLEAR INTRON MATURASE 1, MITOCHONDRIAL-RELATED"/>
    <property type="match status" value="1"/>
</dbReference>
<evidence type="ECO:0000313" key="3">
    <source>
        <dbReference type="EMBL" id="QCT19908.1"/>
    </source>
</evidence>
<keyword evidence="3" id="KW-0695">RNA-directed DNA polymerase</keyword>
<comment type="similarity">
    <text evidence="1">Belongs to the bacterial reverse transcriptase family.</text>
</comment>
<keyword evidence="4" id="KW-1185">Reference proteome</keyword>
<keyword evidence="3" id="KW-0548">Nucleotidyltransferase</keyword>
<dbReference type="InterPro" id="IPR043128">
    <property type="entry name" value="Rev_trsase/Diguanyl_cyclase"/>
</dbReference>
<evidence type="ECO:0000256" key="1">
    <source>
        <dbReference type="ARBA" id="ARBA00034120"/>
    </source>
</evidence>
<dbReference type="InterPro" id="IPR025960">
    <property type="entry name" value="RVT_N"/>
</dbReference>
<dbReference type="KEGG" id="izh:FEM41_09730"/>
<dbReference type="InterPro" id="IPR000477">
    <property type="entry name" value="RT_dom"/>
</dbReference>
<dbReference type="CDD" id="cd01651">
    <property type="entry name" value="RT_G2_intron"/>
    <property type="match status" value="1"/>
</dbReference>
<dbReference type="GO" id="GO:0003964">
    <property type="term" value="F:RNA-directed DNA polymerase activity"/>
    <property type="evidence" value="ECO:0007669"/>
    <property type="project" value="UniProtKB-KW"/>
</dbReference>
<dbReference type="EMBL" id="CP040428">
    <property type="protein sequence ID" value="QCT19908.1"/>
    <property type="molecule type" value="Genomic_DNA"/>
</dbReference>
<dbReference type="Gene3D" id="3.10.10.10">
    <property type="entry name" value="HIV Type 1 Reverse Transcriptase, subunit A, domain 1"/>
    <property type="match status" value="1"/>
</dbReference>
<reference evidence="3 4" key="1">
    <citation type="submission" date="2019-05" db="EMBL/GenBank/DDBJ databases">
        <title>Complete genome sequence of Izhakiella calystegiae KSNA2, an endophyte isolated from beach morning glory (Calystegia soldanella).</title>
        <authorList>
            <person name="Jiang L."/>
            <person name="Jeong J.C."/>
            <person name="Kim C.Y."/>
            <person name="Kim D.H."/>
            <person name="Kim S.W."/>
            <person name="Lee j."/>
        </authorList>
    </citation>
    <scope>NUCLEOTIDE SEQUENCE [LARGE SCALE GENOMIC DNA]</scope>
    <source>
        <strain evidence="3 4">KSNA2</strain>
    </source>
</reference>
<proteinExistence type="inferred from homology"/>
<gene>
    <name evidence="3" type="primary">ltrA</name>
    <name evidence="3" type="ORF">FEM41_09730</name>
</gene>
<dbReference type="EC" id="2.7.7.49" evidence="3"/>
<dbReference type="NCBIfam" id="TIGR04416">
    <property type="entry name" value="group_II_RT_mat"/>
    <property type="match status" value="1"/>
</dbReference>
<dbReference type="InterPro" id="IPR043502">
    <property type="entry name" value="DNA/RNA_pol_sf"/>
</dbReference>
<evidence type="ECO:0000313" key="4">
    <source>
        <dbReference type="Proteomes" id="UP000302163"/>
    </source>
</evidence>
<dbReference type="Pfam" id="PF00078">
    <property type="entry name" value="RVT_1"/>
    <property type="match status" value="1"/>
</dbReference>
<sequence>MTQQARSQCGAPSASSLWSSIDWQQAEDDVFRFQMRIAKATKAQRWTKVRVLQRLLTRSHQAKLLAVRRVTSNRGRNTPGIDGTRWINPQQKWHAAMELSCRGYRARPLRRIHIPKKNGKTRPLGIPTMHDRAMQALFLLATEPVAENTADHHSYGFRPKRSAADAIERCFVVLAQRSSAQWILEGDIKGCFDNISHDWMLRHLRIERKILAQWLKAGFVEKGQLFSTVAGTPQGGIISPCLANGVLDGMESMLKSMTRPADKVHMVRYADDFVITGSSKELLENRIKPAVKTFLRERGLTLSEEKTAIVSISQGFDFLGFNIRKYGRKLLIKPAKSSIKSFLNVIRKEIKVSIALPTVALIGLLNRRIMGWVNYYRHVVAKAVFSKIDTAIFWALYRMIRRKHGKKSKRWLYRKYFGSRGLRRWIFHSVWRTKNGEVRGINLKQASATPIRRHRQIRSAANPYDVEYVDYFKERMRKYPPQEEVAGSGIYLAL</sequence>
<dbReference type="InterPro" id="IPR030931">
    <property type="entry name" value="Group_II_RT_mat"/>
</dbReference>
<dbReference type="RefSeq" id="WP_138095785.1">
    <property type="nucleotide sequence ID" value="NZ_CP040428.1"/>
</dbReference>
<dbReference type="Proteomes" id="UP000302163">
    <property type="component" value="Chromosome"/>
</dbReference>
<evidence type="ECO:0000259" key="2">
    <source>
        <dbReference type="PROSITE" id="PS50878"/>
    </source>
</evidence>